<keyword evidence="2" id="KW-1185">Reference proteome</keyword>
<dbReference type="EMBL" id="FJVC01000482">
    <property type="protein sequence ID" value="CZT51262.1"/>
    <property type="molecule type" value="Genomic_DNA"/>
</dbReference>
<dbReference type="Proteomes" id="UP000177625">
    <property type="component" value="Unassembled WGS sequence"/>
</dbReference>
<evidence type="ECO:0000313" key="2">
    <source>
        <dbReference type="Proteomes" id="UP000177625"/>
    </source>
</evidence>
<reference evidence="2" key="1">
    <citation type="submission" date="2016-03" db="EMBL/GenBank/DDBJ databases">
        <authorList>
            <person name="Guldener U."/>
        </authorList>
    </citation>
    <scope>NUCLEOTIDE SEQUENCE [LARGE SCALE GENOMIC DNA]</scope>
</reference>
<name>A0A1E1MQ92_RHYSE</name>
<proteinExistence type="predicted"/>
<accession>A0A1E1MQ92</accession>
<organism evidence="1 2">
    <name type="scientific">Rhynchosporium secalis</name>
    <name type="common">Barley scald fungus</name>
    <dbReference type="NCBI Taxonomy" id="38038"/>
    <lineage>
        <taxon>Eukaryota</taxon>
        <taxon>Fungi</taxon>
        <taxon>Dikarya</taxon>
        <taxon>Ascomycota</taxon>
        <taxon>Pezizomycotina</taxon>
        <taxon>Leotiomycetes</taxon>
        <taxon>Helotiales</taxon>
        <taxon>Ploettnerulaceae</taxon>
        <taxon>Rhynchosporium</taxon>
    </lineage>
</organism>
<protein>
    <submittedName>
        <fullName evidence="1">Uncharacterized protein</fullName>
    </submittedName>
</protein>
<sequence length="85" mass="9989">MAMNDLTSKPPQWCSALGAVCDHSMEYPSSQNRCKLISGNLQIPDFEDCENRQKSMRNFNQMPDDTKKKKKKKKKFFRILQFSRI</sequence>
<gene>
    <name evidence="1" type="ORF">RSE6_12385</name>
</gene>
<evidence type="ECO:0000313" key="1">
    <source>
        <dbReference type="EMBL" id="CZT51262.1"/>
    </source>
</evidence>
<dbReference type="AlphaFoldDB" id="A0A1E1MQ92"/>